<gene>
    <name evidence="1" type="ORF">A3G45_01565</name>
</gene>
<evidence type="ECO:0000313" key="1">
    <source>
        <dbReference type="EMBL" id="OGZ75233.1"/>
    </source>
</evidence>
<dbReference type="Proteomes" id="UP000178632">
    <property type="component" value="Unassembled WGS sequence"/>
</dbReference>
<dbReference type="AlphaFoldDB" id="A0A1G2IKS5"/>
<sequence length="186" mass="21772">MLAHPSFAARCCKEQPMSLEQIKREFPFLRQAFLNGYFLWPDGTVDTRVARISLEAFSLPIGEIRESDYVICRQIFVTDAQGDQVFADGDSDGEIYGTEVSGIIGDALLRNFLLPAGRDWAQEVCYIVYTVNVERAKWRRKKGEKKSHQEWKTQRFESVIFKMPKRKTLWQLLQIYLREKRACLRR</sequence>
<comment type="caution">
    <text evidence="1">The sequence shown here is derived from an EMBL/GenBank/DDBJ whole genome shotgun (WGS) entry which is preliminary data.</text>
</comment>
<name>A0A1G2IKS5_9BACT</name>
<evidence type="ECO:0000313" key="2">
    <source>
        <dbReference type="Proteomes" id="UP000178632"/>
    </source>
</evidence>
<organism evidence="1 2">
    <name type="scientific">Candidatus Staskawiczbacteria bacterium RIFCSPLOWO2_12_FULL_37_15</name>
    <dbReference type="NCBI Taxonomy" id="1802218"/>
    <lineage>
        <taxon>Bacteria</taxon>
        <taxon>Candidatus Staskawicziibacteriota</taxon>
    </lineage>
</organism>
<protein>
    <submittedName>
        <fullName evidence="1">Uncharacterized protein</fullName>
    </submittedName>
</protein>
<dbReference type="EMBL" id="MHPE01000054">
    <property type="protein sequence ID" value="OGZ75233.1"/>
    <property type="molecule type" value="Genomic_DNA"/>
</dbReference>
<accession>A0A1G2IKS5</accession>
<reference evidence="1 2" key="1">
    <citation type="journal article" date="2016" name="Nat. Commun.">
        <title>Thousands of microbial genomes shed light on interconnected biogeochemical processes in an aquifer system.</title>
        <authorList>
            <person name="Anantharaman K."/>
            <person name="Brown C.T."/>
            <person name="Hug L.A."/>
            <person name="Sharon I."/>
            <person name="Castelle C.J."/>
            <person name="Probst A.J."/>
            <person name="Thomas B.C."/>
            <person name="Singh A."/>
            <person name="Wilkins M.J."/>
            <person name="Karaoz U."/>
            <person name="Brodie E.L."/>
            <person name="Williams K.H."/>
            <person name="Hubbard S.S."/>
            <person name="Banfield J.F."/>
        </authorList>
    </citation>
    <scope>NUCLEOTIDE SEQUENCE [LARGE SCALE GENOMIC DNA]</scope>
</reference>
<proteinExistence type="predicted"/>